<sequence length="137" mass="15037">MWSTWGIIRSERSMCTPGPCRNGHRYLAFVCGSFATFSFWPQVWDVGLTLALCPGVFSSGIRLDGSRVGGSPMGLFGVPSLVGSAGQVLPLGWERRLEKFSWAESAARRPLVHWCNIPEEFMRALVDNVIHPAGKVG</sequence>
<comment type="caution">
    <text evidence="1">The sequence shown here is derived from an EMBL/GenBank/DDBJ whole genome shotgun (WGS) entry which is preliminary data.</text>
</comment>
<evidence type="ECO:0000313" key="1">
    <source>
        <dbReference type="EMBL" id="GBP89417.1"/>
    </source>
</evidence>
<protein>
    <submittedName>
        <fullName evidence="1">Uncharacterized protein</fullName>
    </submittedName>
</protein>
<gene>
    <name evidence="1" type="ORF">EVAR_89125_1</name>
</gene>
<keyword evidence="2" id="KW-1185">Reference proteome</keyword>
<dbReference type="EMBL" id="BGZK01002001">
    <property type="protein sequence ID" value="GBP89417.1"/>
    <property type="molecule type" value="Genomic_DNA"/>
</dbReference>
<organism evidence="1 2">
    <name type="scientific">Eumeta variegata</name>
    <name type="common">Bagworm moth</name>
    <name type="synonym">Eumeta japonica</name>
    <dbReference type="NCBI Taxonomy" id="151549"/>
    <lineage>
        <taxon>Eukaryota</taxon>
        <taxon>Metazoa</taxon>
        <taxon>Ecdysozoa</taxon>
        <taxon>Arthropoda</taxon>
        <taxon>Hexapoda</taxon>
        <taxon>Insecta</taxon>
        <taxon>Pterygota</taxon>
        <taxon>Neoptera</taxon>
        <taxon>Endopterygota</taxon>
        <taxon>Lepidoptera</taxon>
        <taxon>Glossata</taxon>
        <taxon>Ditrysia</taxon>
        <taxon>Tineoidea</taxon>
        <taxon>Psychidae</taxon>
        <taxon>Oiketicinae</taxon>
        <taxon>Eumeta</taxon>
    </lineage>
</organism>
<proteinExistence type="predicted"/>
<dbReference type="Proteomes" id="UP000299102">
    <property type="component" value="Unassembled WGS sequence"/>
</dbReference>
<reference evidence="1 2" key="1">
    <citation type="journal article" date="2019" name="Commun. Biol.">
        <title>The bagworm genome reveals a unique fibroin gene that provides high tensile strength.</title>
        <authorList>
            <person name="Kono N."/>
            <person name="Nakamura H."/>
            <person name="Ohtoshi R."/>
            <person name="Tomita M."/>
            <person name="Numata K."/>
            <person name="Arakawa K."/>
        </authorList>
    </citation>
    <scope>NUCLEOTIDE SEQUENCE [LARGE SCALE GENOMIC DNA]</scope>
</reference>
<dbReference type="AlphaFoldDB" id="A0A4C1ZRW2"/>
<evidence type="ECO:0000313" key="2">
    <source>
        <dbReference type="Proteomes" id="UP000299102"/>
    </source>
</evidence>
<accession>A0A4C1ZRW2</accession>
<name>A0A4C1ZRW2_EUMVA</name>